<dbReference type="GO" id="GO:0009055">
    <property type="term" value="F:electron transfer activity"/>
    <property type="evidence" value="ECO:0007669"/>
    <property type="project" value="InterPro"/>
</dbReference>
<evidence type="ECO:0000313" key="4">
    <source>
        <dbReference type="Proteomes" id="UP000324897"/>
    </source>
</evidence>
<dbReference type="PROSITE" id="PS51485">
    <property type="entry name" value="PHYTOCYANIN"/>
    <property type="match status" value="1"/>
</dbReference>
<dbReference type="InterPro" id="IPR008972">
    <property type="entry name" value="Cupredoxin"/>
</dbReference>
<evidence type="ECO:0000259" key="2">
    <source>
        <dbReference type="PROSITE" id="PS51485"/>
    </source>
</evidence>
<feature type="non-terminal residue" evidence="3">
    <location>
        <position position="1"/>
    </location>
</feature>
<dbReference type="Gramene" id="TVU33329">
    <property type="protein sequence ID" value="TVU33329"/>
    <property type="gene ID" value="EJB05_25139"/>
</dbReference>
<dbReference type="Proteomes" id="UP000324897">
    <property type="component" value="Chromosome 1"/>
</dbReference>
<dbReference type="PANTHER" id="PTHR33021">
    <property type="entry name" value="BLUE COPPER PROTEIN"/>
    <property type="match status" value="1"/>
</dbReference>
<dbReference type="InterPro" id="IPR003245">
    <property type="entry name" value="Phytocyanin_dom"/>
</dbReference>
<evidence type="ECO:0000313" key="3">
    <source>
        <dbReference type="EMBL" id="TVU33329.1"/>
    </source>
</evidence>
<organism evidence="3 4">
    <name type="scientific">Eragrostis curvula</name>
    <name type="common">weeping love grass</name>
    <dbReference type="NCBI Taxonomy" id="38414"/>
    <lineage>
        <taxon>Eukaryota</taxon>
        <taxon>Viridiplantae</taxon>
        <taxon>Streptophyta</taxon>
        <taxon>Embryophyta</taxon>
        <taxon>Tracheophyta</taxon>
        <taxon>Spermatophyta</taxon>
        <taxon>Magnoliopsida</taxon>
        <taxon>Liliopsida</taxon>
        <taxon>Poales</taxon>
        <taxon>Poaceae</taxon>
        <taxon>PACMAD clade</taxon>
        <taxon>Chloridoideae</taxon>
        <taxon>Eragrostideae</taxon>
        <taxon>Eragrostidinae</taxon>
        <taxon>Eragrostis</taxon>
    </lineage>
</organism>
<comment type="caution">
    <text evidence="3">The sequence shown here is derived from an EMBL/GenBank/DDBJ whole genome shotgun (WGS) entry which is preliminary data.</text>
</comment>
<reference evidence="3 4" key="1">
    <citation type="journal article" date="2019" name="Sci. Rep.">
        <title>A high-quality genome of Eragrostis curvula grass provides insights into Poaceae evolution and supports new strategies to enhance forage quality.</title>
        <authorList>
            <person name="Carballo J."/>
            <person name="Santos B.A.C.M."/>
            <person name="Zappacosta D."/>
            <person name="Garbus I."/>
            <person name="Selva J.P."/>
            <person name="Gallo C.A."/>
            <person name="Diaz A."/>
            <person name="Albertini E."/>
            <person name="Caccamo M."/>
            <person name="Echenique V."/>
        </authorList>
    </citation>
    <scope>NUCLEOTIDE SEQUENCE [LARGE SCALE GENOMIC DNA]</scope>
    <source>
        <strain evidence="4">cv. Victoria</strain>
        <tissue evidence="3">Leaf</tissue>
    </source>
</reference>
<accession>A0A5J9VB31</accession>
<sequence>MARGSSSNIRTTVLVLLIGLICLTAVVRGAEWVVGDDKGWSLRVNDTFPGGRPIHAGDTLVFKYNPNFHDVVKVDEGSYNSCRVPNGAPRYKSGNDHIRIPHCKTDACKSFFICSVAAHCNDGMKVAIATE</sequence>
<evidence type="ECO:0000256" key="1">
    <source>
        <dbReference type="SAM" id="SignalP"/>
    </source>
</evidence>
<dbReference type="SUPFAM" id="SSF49503">
    <property type="entry name" value="Cupredoxins"/>
    <property type="match status" value="1"/>
</dbReference>
<feature type="domain" description="Phytocyanin" evidence="2">
    <location>
        <begin position="30"/>
        <end position="131"/>
    </location>
</feature>
<dbReference type="AlphaFoldDB" id="A0A5J9VB31"/>
<feature type="signal peptide" evidence="1">
    <location>
        <begin position="1"/>
        <end position="29"/>
    </location>
</feature>
<feature type="chain" id="PRO_5023837008" description="Phytocyanin domain-containing protein" evidence="1">
    <location>
        <begin position="30"/>
        <end position="131"/>
    </location>
</feature>
<dbReference type="EMBL" id="RWGY01000011">
    <property type="protein sequence ID" value="TVU33329.1"/>
    <property type="molecule type" value="Genomic_DNA"/>
</dbReference>
<dbReference type="Gene3D" id="2.60.40.420">
    <property type="entry name" value="Cupredoxins - blue copper proteins"/>
    <property type="match status" value="1"/>
</dbReference>
<dbReference type="OrthoDB" id="605074at2759"/>
<gene>
    <name evidence="3" type="ORF">EJB05_25139</name>
</gene>
<dbReference type="InterPro" id="IPR039391">
    <property type="entry name" value="Phytocyanin-like"/>
</dbReference>
<keyword evidence="1" id="KW-0732">Signal</keyword>
<name>A0A5J9VB31_9POAL</name>
<keyword evidence="4" id="KW-1185">Reference proteome</keyword>
<dbReference type="GO" id="GO:0005886">
    <property type="term" value="C:plasma membrane"/>
    <property type="evidence" value="ECO:0007669"/>
    <property type="project" value="TreeGrafter"/>
</dbReference>
<dbReference type="Pfam" id="PF02298">
    <property type="entry name" value="Cu_bind_like"/>
    <property type="match status" value="1"/>
</dbReference>
<protein>
    <recommendedName>
        <fullName evidence="2">Phytocyanin domain-containing protein</fullName>
    </recommendedName>
</protein>
<dbReference type="PANTHER" id="PTHR33021:SF261">
    <property type="entry name" value="OS02G0256800 PROTEIN"/>
    <property type="match status" value="1"/>
</dbReference>
<proteinExistence type="predicted"/>